<name>A0ABW8YMM7_9SPHN</name>
<dbReference type="Proteomes" id="UP001629244">
    <property type="component" value="Unassembled WGS sequence"/>
</dbReference>
<sequence>MRGGALALALAMPVAVPLVAVATPPERGAMMIVALRPASQAEMIGWAARADAGLLGLGPVPGTLIVAGRRDAILRETLRHGAVVLATSPQGCTGRNDWGA</sequence>
<keyword evidence="2" id="KW-1185">Reference proteome</keyword>
<dbReference type="EMBL" id="JBELQC010000001">
    <property type="protein sequence ID" value="MFL9841544.1"/>
    <property type="molecule type" value="Genomic_DNA"/>
</dbReference>
<dbReference type="RefSeq" id="WP_408078440.1">
    <property type="nucleotide sequence ID" value="NZ_JBELQC010000001.1"/>
</dbReference>
<organism evidence="1 2">
    <name type="scientific">Sphingomonas plantiphila</name>
    <dbReference type="NCBI Taxonomy" id="3163295"/>
    <lineage>
        <taxon>Bacteria</taxon>
        <taxon>Pseudomonadati</taxon>
        <taxon>Pseudomonadota</taxon>
        <taxon>Alphaproteobacteria</taxon>
        <taxon>Sphingomonadales</taxon>
        <taxon>Sphingomonadaceae</taxon>
        <taxon>Sphingomonas</taxon>
    </lineage>
</organism>
<accession>A0ABW8YMM7</accession>
<evidence type="ECO:0000313" key="2">
    <source>
        <dbReference type="Proteomes" id="UP001629244"/>
    </source>
</evidence>
<gene>
    <name evidence="1" type="ORF">ABS767_11265</name>
</gene>
<evidence type="ECO:0000313" key="1">
    <source>
        <dbReference type="EMBL" id="MFL9841544.1"/>
    </source>
</evidence>
<comment type="caution">
    <text evidence="1">The sequence shown here is derived from an EMBL/GenBank/DDBJ whole genome shotgun (WGS) entry which is preliminary data.</text>
</comment>
<proteinExistence type="predicted"/>
<reference evidence="1 2" key="1">
    <citation type="submission" date="2024-06" db="EMBL/GenBank/DDBJ databases">
        <authorList>
            <person name="Kaempfer P."/>
            <person name="Viver T."/>
        </authorList>
    </citation>
    <scope>NUCLEOTIDE SEQUENCE [LARGE SCALE GENOMIC DNA]</scope>
    <source>
        <strain evidence="1 2">ST-64</strain>
    </source>
</reference>
<protein>
    <submittedName>
        <fullName evidence="1">Uncharacterized protein</fullName>
    </submittedName>
</protein>